<dbReference type="AlphaFoldDB" id="A0A7M7N747"/>
<evidence type="ECO:0000256" key="1">
    <source>
        <dbReference type="ARBA" id="ARBA00004141"/>
    </source>
</evidence>
<evidence type="ECO:0000313" key="10">
    <source>
        <dbReference type="Proteomes" id="UP000007110"/>
    </source>
</evidence>
<keyword evidence="2" id="KW-0597">Phosphoprotein</keyword>
<dbReference type="GeneID" id="105443472"/>
<evidence type="ECO:0000256" key="6">
    <source>
        <dbReference type="ARBA" id="ARBA00023136"/>
    </source>
</evidence>
<feature type="transmembrane region" description="Helical" evidence="7">
    <location>
        <begin position="57"/>
        <end position="78"/>
    </location>
</feature>
<evidence type="ECO:0000256" key="3">
    <source>
        <dbReference type="ARBA" id="ARBA00022692"/>
    </source>
</evidence>
<evidence type="ECO:0000256" key="5">
    <source>
        <dbReference type="ARBA" id="ARBA00022989"/>
    </source>
</evidence>
<dbReference type="InParanoid" id="A0A7M7N747"/>
<keyword evidence="10" id="KW-1185">Reference proteome</keyword>
<proteinExistence type="predicted"/>
<dbReference type="InterPro" id="IPR059081">
    <property type="entry name" value="PRRT3-4"/>
</dbReference>
<organism evidence="9 10">
    <name type="scientific">Strongylocentrotus purpuratus</name>
    <name type="common">Purple sea urchin</name>
    <dbReference type="NCBI Taxonomy" id="7668"/>
    <lineage>
        <taxon>Eukaryota</taxon>
        <taxon>Metazoa</taxon>
        <taxon>Echinodermata</taxon>
        <taxon>Eleutherozoa</taxon>
        <taxon>Echinozoa</taxon>
        <taxon>Echinoidea</taxon>
        <taxon>Euechinoidea</taxon>
        <taxon>Echinacea</taxon>
        <taxon>Camarodonta</taxon>
        <taxon>Echinidea</taxon>
        <taxon>Strongylocentrotidae</taxon>
        <taxon>Strongylocentrotus</taxon>
    </lineage>
</organism>
<accession>A0A7M7N747</accession>
<feature type="domain" description="Proline-rich transmembrane protein 3/4" evidence="8">
    <location>
        <begin position="6"/>
        <end position="92"/>
    </location>
</feature>
<dbReference type="InterPro" id="IPR052836">
    <property type="entry name" value="PRRT_domain-containing"/>
</dbReference>
<keyword evidence="6 7" id="KW-0472">Membrane</keyword>
<evidence type="ECO:0000256" key="2">
    <source>
        <dbReference type="ARBA" id="ARBA00022553"/>
    </source>
</evidence>
<dbReference type="EnsemblMetazoa" id="XM_030975555">
    <property type="protein sequence ID" value="XP_030831415"/>
    <property type="gene ID" value="LOC105443472"/>
</dbReference>
<reference evidence="9" key="2">
    <citation type="submission" date="2021-01" db="UniProtKB">
        <authorList>
            <consortium name="EnsemblMetazoa"/>
        </authorList>
    </citation>
    <scope>IDENTIFICATION</scope>
</reference>
<protein>
    <recommendedName>
        <fullName evidence="8">Proline-rich transmembrane protein 3/4 domain-containing protein</fullName>
    </recommendedName>
</protein>
<evidence type="ECO:0000256" key="4">
    <source>
        <dbReference type="ARBA" id="ARBA00022729"/>
    </source>
</evidence>
<reference evidence="10" key="1">
    <citation type="submission" date="2015-02" db="EMBL/GenBank/DDBJ databases">
        <title>Genome sequencing for Strongylocentrotus purpuratus.</title>
        <authorList>
            <person name="Murali S."/>
            <person name="Liu Y."/>
            <person name="Vee V."/>
            <person name="English A."/>
            <person name="Wang M."/>
            <person name="Skinner E."/>
            <person name="Han Y."/>
            <person name="Muzny D.M."/>
            <person name="Worley K.C."/>
            <person name="Gibbs R.A."/>
        </authorList>
    </citation>
    <scope>NUCLEOTIDE SEQUENCE</scope>
</reference>
<name>A0A7M7N747_STRPU</name>
<evidence type="ECO:0000313" key="9">
    <source>
        <dbReference type="EnsemblMetazoa" id="XP_030831415"/>
    </source>
</evidence>
<dbReference type="KEGG" id="spu:105443472"/>
<keyword evidence="4" id="KW-0732">Signal</keyword>
<feature type="transmembrane region" description="Helical" evidence="7">
    <location>
        <begin position="20"/>
        <end position="45"/>
    </location>
</feature>
<keyword evidence="5 7" id="KW-1133">Transmembrane helix</keyword>
<evidence type="ECO:0000256" key="7">
    <source>
        <dbReference type="SAM" id="Phobius"/>
    </source>
</evidence>
<dbReference type="PANTHER" id="PTHR35578:SF7">
    <property type="entry name" value="G-PROTEIN COUPLED RECEPTORS FAMILY 1 PROFILE DOMAIN-CONTAINING PROTEIN"/>
    <property type="match status" value="1"/>
</dbReference>
<comment type="subcellular location">
    <subcellularLocation>
        <location evidence="1">Membrane</location>
        <topology evidence="1">Multi-pass membrane protein</topology>
    </subcellularLocation>
</comment>
<dbReference type="Pfam" id="PF25987">
    <property type="entry name" value="PRRT3"/>
    <property type="match status" value="1"/>
</dbReference>
<dbReference type="Proteomes" id="UP000007110">
    <property type="component" value="Unassembled WGS sequence"/>
</dbReference>
<dbReference type="OrthoDB" id="10066605at2759"/>
<dbReference type="RefSeq" id="XP_030831415.1">
    <property type="nucleotide sequence ID" value="XM_030975555.1"/>
</dbReference>
<keyword evidence="3 7" id="KW-0812">Transmembrane</keyword>
<sequence>MLSFCTGSQDKKAMRLHRNIMVCSGIAVASCVTHIYGAFGVFGIYSDLVVVPAWPWWVFQTLMRLEEILMAVLVFKLAGKAKKVTQDRDAKQTGISRMFHSAIERINPSGRYARRKQVTPLTSATDCRGTPSPDGAKKAWARGKEVTSCVGSVTVGDFGGLPPVKP</sequence>
<dbReference type="PANTHER" id="PTHR35578">
    <property type="entry name" value="PROLINE-RICH TRANSMEMBRANE PROTEIN 4-RELATED"/>
    <property type="match status" value="1"/>
</dbReference>
<evidence type="ECO:0000259" key="8">
    <source>
        <dbReference type="Pfam" id="PF25987"/>
    </source>
</evidence>